<organism evidence="2 3">
    <name type="scientific">Linnemannia gamsii</name>
    <dbReference type="NCBI Taxonomy" id="64522"/>
    <lineage>
        <taxon>Eukaryota</taxon>
        <taxon>Fungi</taxon>
        <taxon>Fungi incertae sedis</taxon>
        <taxon>Mucoromycota</taxon>
        <taxon>Mortierellomycotina</taxon>
        <taxon>Mortierellomycetes</taxon>
        <taxon>Mortierellales</taxon>
        <taxon>Mortierellaceae</taxon>
        <taxon>Linnemannia</taxon>
    </lineage>
</organism>
<feature type="region of interest" description="Disordered" evidence="1">
    <location>
        <begin position="283"/>
        <end position="306"/>
    </location>
</feature>
<keyword evidence="3" id="KW-1185">Reference proteome</keyword>
<protein>
    <submittedName>
        <fullName evidence="2">Uncharacterized protein</fullName>
    </submittedName>
</protein>
<name>A0ABQ7JZX8_9FUNG</name>
<gene>
    <name evidence="2" type="ORF">BGZ96_007592</name>
</gene>
<accession>A0ABQ7JZX8</accession>
<sequence length="306" mass="34474">MPLVYIASYHLRHRDDVILTLVMSLDHHPPDPILGHPANRLAPTLLGVSMKQSRAIQRKVYAQLGQLHVLRYLDLGANSPECDLEVGTDRDGKSVFFDRRMQLSCLEMTLESGLDLLSGLRDLKRLTVANMDHRIGVAEMLWMSKAWPNIYQVKGLVSRREGGDLCGRMVPSVGSVIGPGRDCGSKMDVLSCGDLNFEFSAYGACAIIRSVFRPDISTDYHGYLLQDYDKSLYHPEFYDAVKLVQRSHYIRLAALESLQILTLGHNPREDTLISEFVRSVAREDPRKPWERPWAVEDPDPSDVGSP</sequence>
<reference evidence="2 3" key="1">
    <citation type="journal article" date="2020" name="Fungal Divers.">
        <title>Resolving the Mortierellaceae phylogeny through synthesis of multi-gene phylogenetics and phylogenomics.</title>
        <authorList>
            <person name="Vandepol N."/>
            <person name="Liber J."/>
            <person name="Desiro A."/>
            <person name="Na H."/>
            <person name="Kennedy M."/>
            <person name="Barry K."/>
            <person name="Grigoriev I.V."/>
            <person name="Miller A.N."/>
            <person name="O'Donnell K."/>
            <person name="Stajich J.E."/>
            <person name="Bonito G."/>
        </authorList>
    </citation>
    <scope>NUCLEOTIDE SEQUENCE [LARGE SCALE GENOMIC DNA]</scope>
    <source>
        <strain evidence="2 3">AD045</strain>
    </source>
</reference>
<evidence type="ECO:0000313" key="3">
    <source>
        <dbReference type="Proteomes" id="UP001194696"/>
    </source>
</evidence>
<dbReference type="EMBL" id="JAAAIM010000397">
    <property type="protein sequence ID" value="KAG0288633.1"/>
    <property type="molecule type" value="Genomic_DNA"/>
</dbReference>
<feature type="compositionally biased region" description="Basic and acidic residues" evidence="1">
    <location>
        <begin position="283"/>
        <end position="294"/>
    </location>
</feature>
<proteinExistence type="predicted"/>
<evidence type="ECO:0000313" key="2">
    <source>
        <dbReference type="EMBL" id="KAG0288633.1"/>
    </source>
</evidence>
<dbReference type="Proteomes" id="UP001194696">
    <property type="component" value="Unassembled WGS sequence"/>
</dbReference>
<comment type="caution">
    <text evidence="2">The sequence shown here is derived from an EMBL/GenBank/DDBJ whole genome shotgun (WGS) entry which is preliminary data.</text>
</comment>
<evidence type="ECO:0000256" key="1">
    <source>
        <dbReference type="SAM" id="MobiDB-lite"/>
    </source>
</evidence>